<dbReference type="PANTHER" id="PTHR44858:SF1">
    <property type="entry name" value="UDP-N-ACETYLGLUCOSAMINE--PEPTIDE N-ACETYLGLUCOSAMINYLTRANSFERASE SPINDLY-RELATED"/>
    <property type="match status" value="1"/>
</dbReference>
<keyword evidence="2 3" id="KW-0802">TPR repeat</keyword>
<evidence type="ECO:0000256" key="1">
    <source>
        <dbReference type="ARBA" id="ARBA00022737"/>
    </source>
</evidence>
<comment type="caution">
    <text evidence="5">The sequence shown here is derived from an EMBL/GenBank/DDBJ whole genome shotgun (WGS) entry which is preliminary data.</text>
</comment>
<dbReference type="InterPro" id="IPR019734">
    <property type="entry name" value="TPR_rpt"/>
</dbReference>
<accession>A0ABW2IF31</accession>
<feature type="transmembrane region" description="Helical" evidence="4">
    <location>
        <begin position="134"/>
        <end position="150"/>
    </location>
</feature>
<dbReference type="SUPFAM" id="SSF48452">
    <property type="entry name" value="TPR-like"/>
    <property type="match status" value="1"/>
</dbReference>
<dbReference type="Pfam" id="PF13432">
    <property type="entry name" value="TPR_16"/>
    <property type="match status" value="1"/>
</dbReference>
<keyword evidence="6" id="KW-1185">Reference proteome</keyword>
<feature type="repeat" description="TPR" evidence="3">
    <location>
        <begin position="420"/>
        <end position="453"/>
    </location>
</feature>
<gene>
    <name evidence="5" type="ORF">ACFQPC_16230</name>
</gene>
<dbReference type="PROSITE" id="PS50005">
    <property type="entry name" value="TPR"/>
    <property type="match status" value="2"/>
</dbReference>
<feature type="transmembrane region" description="Helical" evidence="4">
    <location>
        <begin position="108"/>
        <end position="128"/>
    </location>
</feature>
<dbReference type="InterPro" id="IPR050498">
    <property type="entry name" value="Ycf3"/>
</dbReference>
<keyword evidence="4" id="KW-1133">Transmembrane helix</keyword>
<organism evidence="5 6">
    <name type="scientific">Herminiimonas glaciei</name>
    <dbReference type="NCBI Taxonomy" id="523788"/>
    <lineage>
        <taxon>Bacteria</taxon>
        <taxon>Pseudomonadati</taxon>
        <taxon>Pseudomonadota</taxon>
        <taxon>Betaproteobacteria</taxon>
        <taxon>Burkholderiales</taxon>
        <taxon>Oxalobacteraceae</taxon>
        <taxon>Herminiimonas</taxon>
    </lineage>
</organism>
<feature type="transmembrane region" description="Helical" evidence="4">
    <location>
        <begin position="348"/>
        <end position="368"/>
    </location>
</feature>
<evidence type="ECO:0000256" key="3">
    <source>
        <dbReference type="PROSITE-ProRule" id="PRU00339"/>
    </source>
</evidence>
<reference evidence="6" key="1">
    <citation type="journal article" date="2019" name="Int. J. Syst. Evol. Microbiol.">
        <title>The Global Catalogue of Microorganisms (GCM) 10K type strain sequencing project: providing services to taxonomists for standard genome sequencing and annotation.</title>
        <authorList>
            <consortium name="The Broad Institute Genomics Platform"/>
            <consortium name="The Broad Institute Genome Sequencing Center for Infectious Disease"/>
            <person name="Wu L."/>
            <person name="Ma J."/>
        </authorList>
    </citation>
    <scope>NUCLEOTIDE SEQUENCE [LARGE SCALE GENOMIC DNA]</scope>
    <source>
        <strain evidence="6">KACC 12508</strain>
    </source>
</reference>
<proteinExistence type="predicted"/>
<evidence type="ECO:0000313" key="6">
    <source>
        <dbReference type="Proteomes" id="UP001596542"/>
    </source>
</evidence>
<sequence length="549" mass="62179">MSILFIVLLSFLLYGQFFDSGIIFDDHGLFASLRVYEFAQNPFDFKSRTFPYFTLGFIQVLTEDLAANRIFSLLLHISCASLLFALLRSLLTSIARNSTTLIRSQASLVSAIVAISFAIHPIAVYGVGYLAQRSGLFATFFCLLAVWFYRRSFAENRTVDVITAALFYSLAVLSKEHAIMLPAAILPLAVLYDGGWQAKFKRMALFLLLCSPAALTVLFSTIHIVASSYEPDIATILPKMQEMAVVEQVQSQWWTSIVLQAGFFFDYLAFWIVPDVRFLSADMRFDFAHIWSSWWVYPKAFLFFASPVIALYFLRKKGWLALFCCGFLYSWFLFMTELAAVRFQEPFVLYRSYLWAPGYMMMLAAVCARIPRRWLILGAIPVFVVFFMLAMDRLTSLSSEANVWKDAAAKLASPTLVGSDRIFYNRGLAYMREKKYEDAIADFSRTLQLNPKVGQAYYSRARAYYALDKYTAALSDLDQVLLLGPANASAYYTRGLILERLSCMAAARKAFVASFAAGNRFAKLKLNDLDENKDVVEKKDKSKPGTCPD</sequence>
<feature type="transmembrane region" description="Helical" evidence="4">
    <location>
        <begin position="374"/>
        <end position="391"/>
    </location>
</feature>
<feature type="transmembrane region" description="Helical" evidence="4">
    <location>
        <begin position="203"/>
        <end position="226"/>
    </location>
</feature>
<feature type="transmembrane region" description="Helical" evidence="4">
    <location>
        <begin position="253"/>
        <end position="273"/>
    </location>
</feature>
<evidence type="ECO:0000256" key="2">
    <source>
        <dbReference type="ARBA" id="ARBA00022803"/>
    </source>
</evidence>
<dbReference type="Gene3D" id="1.25.40.10">
    <property type="entry name" value="Tetratricopeptide repeat domain"/>
    <property type="match status" value="1"/>
</dbReference>
<dbReference type="Proteomes" id="UP001596542">
    <property type="component" value="Unassembled WGS sequence"/>
</dbReference>
<keyword evidence="1" id="KW-0677">Repeat</keyword>
<dbReference type="PANTHER" id="PTHR44858">
    <property type="entry name" value="TETRATRICOPEPTIDE REPEAT PROTEIN 6"/>
    <property type="match status" value="1"/>
</dbReference>
<evidence type="ECO:0000256" key="4">
    <source>
        <dbReference type="SAM" id="Phobius"/>
    </source>
</evidence>
<evidence type="ECO:0000313" key="5">
    <source>
        <dbReference type="EMBL" id="MFC7289597.1"/>
    </source>
</evidence>
<name>A0ABW2IF31_9BURK</name>
<feature type="transmembrane region" description="Helical" evidence="4">
    <location>
        <begin position="320"/>
        <end position="341"/>
    </location>
</feature>
<dbReference type="PROSITE" id="PS50293">
    <property type="entry name" value="TPR_REGION"/>
    <property type="match status" value="1"/>
</dbReference>
<protein>
    <submittedName>
        <fullName evidence="5">Tetratricopeptide repeat protein</fullName>
    </submittedName>
</protein>
<feature type="transmembrane region" description="Helical" evidence="4">
    <location>
        <begin position="70"/>
        <end position="87"/>
    </location>
</feature>
<feature type="transmembrane region" description="Helical" evidence="4">
    <location>
        <begin position="294"/>
        <end position="314"/>
    </location>
</feature>
<dbReference type="EMBL" id="JBHTBU010000002">
    <property type="protein sequence ID" value="MFC7289597.1"/>
    <property type="molecule type" value="Genomic_DNA"/>
</dbReference>
<dbReference type="InterPro" id="IPR011990">
    <property type="entry name" value="TPR-like_helical_dom_sf"/>
</dbReference>
<keyword evidence="4" id="KW-0812">Transmembrane</keyword>
<dbReference type="RefSeq" id="WP_382272876.1">
    <property type="nucleotide sequence ID" value="NZ_JBHTBU010000002.1"/>
</dbReference>
<dbReference type="Pfam" id="PF00515">
    <property type="entry name" value="TPR_1"/>
    <property type="match status" value="1"/>
</dbReference>
<feature type="repeat" description="TPR" evidence="3">
    <location>
        <begin position="454"/>
        <end position="487"/>
    </location>
</feature>
<keyword evidence="4" id="KW-0472">Membrane</keyword>
<dbReference type="SMART" id="SM00028">
    <property type="entry name" value="TPR"/>
    <property type="match status" value="3"/>
</dbReference>